<feature type="region of interest" description="Disordered" evidence="1">
    <location>
        <begin position="52"/>
        <end position="71"/>
    </location>
</feature>
<comment type="caution">
    <text evidence="2">The sequence shown here is derived from an EMBL/GenBank/DDBJ whole genome shotgun (WGS) entry which is preliminary data.</text>
</comment>
<reference evidence="2 3" key="1">
    <citation type="submission" date="2018-12" db="EMBL/GenBank/DDBJ databases">
        <title>Croceicoccus ponticola sp. nov., a lipolytic bacterium isolated from seawater.</title>
        <authorList>
            <person name="Yoon J.-H."/>
        </authorList>
    </citation>
    <scope>NUCLEOTIDE SEQUENCE [LARGE SCALE GENOMIC DNA]</scope>
    <source>
        <strain evidence="2 3">GM-16</strain>
    </source>
</reference>
<sequence>MTPRPVNIPKWVQRELERTDASRVVVAAVLNIGSEKVDRYRGLGLALSDGKIVASPPAPPPPSSGKYARRNLDGWTDRRDDLPLESREISSWAPSWKSASFHLISRQIDAYPLEHHSAKLLTISASAVENLVDAALVRFRVDQPLDRETESFAADLLFNVHLLREAIGEAHVFDADLSDADFARIQHVDWELLPVGSTDRVLERLASRNPRNPERLRVAGERLRVLDRLGHDGFILGTGKFAGYFGAKFGDRLVALENLEYGNALYVFEADWEILTQLSRTELTRLRDPSVHRLPHLPGWQSAIRKLVRR</sequence>
<protein>
    <submittedName>
        <fullName evidence="2">Uncharacterized protein</fullName>
    </submittedName>
</protein>
<dbReference type="EMBL" id="RXOL01000003">
    <property type="protein sequence ID" value="RVQ67180.1"/>
    <property type="molecule type" value="Genomic_DNA"/>
</dbReference>
<evidence type="ECO:0000313" key="3">
    <source>
        <dbReference type="Proteomes" id="UP000283003"/>
    </source>
</evidence>
<dbReference type="Proteomes" id="UP000283003">
    <property type="component" value="Unassembled WGS sequence"/>
</dbReference>
<dbReference type="AlphaFoldDB" id="A0A437GXT7"/>
<gene>
    <name evidence="2" type="ORF">EKN06_09750</name>
</gene>
<keyword evidence="3" id="KW-1185">Reference proteome</keyword>
<evidence type="ECO:0000256" key="1">
    <source>
        <dbReference type="SAM" id="MobiDB-lite"/>
    </source>
</evidence>
<accession>A0A437GXT7</accession>
<name>A0A437GXT7_9SPHN</name>
<organism evidence="2 3">
    <name type="scientific">Croceicoccus ponticola</name>
    <dbReference type="NCBI Taxonomy" id="2217664"/>
    <lineage>
        <taxon>Bacteria</taxon>
        <taxon>Pseudomonadati</taxon>
        <taxon>Pseudomonadota</taxon>
        <taxon>Alphaproteobacteria</taxon>
        <taxon>Sphingomonadales</taxon>
        <taxon>Erythrobacteraceae</taxon>
        <taxon>Croceicoccus</taxon>
    </lineage>
</organism>
<evidence type="ECO:0000313" key="2">
    <source>
        <dbReference type="EMBL" id="RVQ67180.1"/>
    </source>
</evidence>
<proteinExistence type="predicted"/>